<proteinExistence type="predicted"/>
<dbReference type="GO" id="GO:0005524">
    <property type="term" value="F:ATP binding"/>
    <property type="evidence" value="ECO:0007669"/>
    <property type="project" value="InterPro"/>
</dbReference>
<feature type="region of interest" description="Disordered" evidence="1">
    <location>
        <begin position="118"/>
        <end position="160"/>
    </location>
</feature>
<feature type="compositionally biased region" description="Low complexity" evidence="1">
    <location>
        <begin position="186"/>
        <end position="203"/>
    </location>
</feature>
<dbReference type="SUPFAM" id="SSF56112">
    <property type="entry name" value="Protein kinase-like (PK-like)"/>
    <property type="match status" value="1"/>
</dbReference>
<dbReference type="Proteomes" id="UP001369815">
    <property type="component" value="Unassembled WGS sequence"/>
</dbReference>
<dbReference type="Gene3D" id="1.10.510.10">
    <property type="entry name" value="Transferase(Phosphotransferase) domain 1"/>
    <property type="match status" value="1"/>
</dbReference>
<dbReference type="PROSITE" id="PS50011">
    <property type="entry name" value="PROTEIN_KINASE_DOM"/>
    <property type="match status" value="1"/>
</dbReference>
<gene>
    <name evidence="3" type="ORF">Daesc_000745</name>
</gene>
<evidence type="ECO:0000313" key="4">
    <source>
        <dbReference type="Proteomes" id="UP001369815"/>
    </source>
</evidence>
<feature type="domain" description="Protein kinase" evidence="2">
    <location>
        <begin position="1"/>
        <end position="373"/>
    </location>
</feature>
<feature type="region of interest" description="Disordered" evidence="1">
    <location>
        <begin position="184"/>
        <end position="224"/>
    </location>
</feature>
<evidence type="ECO:0000313" key="3">
    <source>
        <dbReference type="EMBL" id="KAK6957954.1"/>
    </source>
</evidence>
<protein>
    <recommendedName>
        <fullName evidence="2">Protein kinase domain-containing protein</fullName>
    </recommendedName>
</protein>
<sequence>MPDKVEAKCRTGKVALVDFSHSFCISDTTRSLRWHRQYAGPELLFTKTPSGLPRDIWALACTIYEVKLQSQLFSEIEDYSSIIRQMESWFGPLPIEHRDIAKDHLVRDKKRLLKLSDGEQPSKSAALIPEDRLSDPSRPLSLSSDEEKREKDLSMQGSDWSNPLQAILGRGRICYVYEKNDAGYFSSDSTDSNSSDLDWSSADEGSKENANINVESEIDLEVIEGPDLVSEYSEETNEEPDSPSLRTPSVPVDLVEQSQDEQRSLPGSEPQTETKEVSQTHDADEDKENQNDLPPSPQGSLGKRSDSESSEKKEAKRQRIGKDSKRERDEPIELVVCMPKEEVLLLSDLLLRMFKHDPKERLDIDAVVNHEYWGDRRNNWPVKREDLGEEIPDPISSRTRSRVAKAQQQVKSPST</sequence>
<feature type="region of interest" description="Disordered" evidence="1">
    <location>
        <begin position="387"/>
        <end position="415"/>
    </location>
</feature>
<reference evidence="3 4" key="1">
    <citation type="journal article" date="2024" name="Front Chem Biol">
        <title>Unveiling the potential of Daldinia eschscholtzii MFLUCC 19-0629 through bioactivity and bioinformatics studies for enhanced sustainable agriculture production.</title>
        <authorList>
            <person name="Brooks S."/>
            <person name="Weaver J.A."/>
            <person name="Klomchit A."/>
            <person name="Alharthi S.A."/>
            <person name="Onlamun T."/>
            <person name="Nurani R."/>
            <person name="Vong T.K."/>
            <person name="Alberti F."/>
            <person name="Greco C."/>
        </authorList>
    </citation>
    <scope>NUCLEOTIDE SEQUENCE [LARGE SCALE GENOMIC DNA]</scope>
    <source>
        <strain evidence="3">MFLUCC 19-0629</strain>
    </source>
</reference>
<evidence type="ECO:0000256" key="1">
    <source>
        <dbReference type="SAM" id="MobiDB-lite"/>
    </source>
</evidence>
<organism evidence="3 4">
    <name type="scientific">Daldinia eschscholtzii</name>
    <dbReference type="NCBI Taxonomy" id="292717"/>
    <lineage>
        <taxon>Eukaryota</taxon>
        <taxon>Fungi</taxon>
        <taxon>Dikarya</taxon>
        <taxon>Ascomycota</taxon>
        <taxon>Pezizomycotina</taxon>
        <taxon>Sordariomycetes</taxon>
        <taxon>Xylariomycetidae</taxon>
        <taxon>Xylariales</taxon>
        <taxon>Hypoxylaceae</taxon>
        <taxon>Daldinia</taxon>
    </lineage>
</organism>
<dbReference type="InterPro" id="IPR011009">
    <property type="entry name" value="Kinase-like_dom_sf"/>
</dbReference>
<dbReference type="AlphaFoldDB" id="A0AAX6MZN0"/>
<keyword evidence="4" id="KW-1185">Reference proteome</keyword>
<dbReference type="EMBL" id="JBANMG010000001">
    <property type="protein sequence ID" value="KAK6957954.1"/>
    <property type="molecule type" value="Genomic_DNA"/>
</dbReference>
<dbReference type="GO" id="GO:0004672">
    <property type="term" value="F:protein kinase activity"/>
    <property type="evidence" value="ECO:0007669"/>
    <property type="project" value="InterPro"/>
</dbReference>
<feature type="compositionally biased region" description="Basic and acidic residues" evidence="1">
    <location>
        <begin position="272"/>
        <end position="290"/>
    </location>
</feature>
<feature type="region of interest" description="Disordered" evidence="1">
    <location>
        <begin position="255"/>
        <end position="328"/>
    </location>
</feature>
<name>A0AAX6MZN0_9PEZI</name>
<evidence type="ECO:0000259" key="2">
    <source>
        <dbReference type="PROSITE" id="PS50011"/>
    </source>
</evidence>
<comment type="caution">
    <text evidence="3">The sequence shown here is derived from an EMBL/GenBank/DDBJ whole genome shotgun (WGS) entry which is preliminary data.</text>
</comment>
<feature type="compositionally biased region" description="Basic and acidic residues" evidence="1">
    <location>
        <begin position="303"/>
        <end position="314"/>
    </location>
</feature>
<feature type="compositionally biased region" description="Polar residues" evidence="1">
    <location>
        <begin position="406"/>
        <end position="415"/>
    </location>
</feature>
<accession>A0AAX6MZN0</accession>
<dbReference type="InterPro" id="IPR000719">
    <property type="entry name" value="Prot_kinase_dom"/>
</dbReference>